<evidence type="ECO:0000259" key="7">
    <source>
        <dbReference type="PROSITE" id="PS51665"/>
    </source>
</evidence>
<dbReference type="GO" id="GO:0005856">
    <property type="term" value="C:cytoskeleton"/>
    <property type="evidence" value="ECO:0007669"/>
    <property type="project" value="UniProtKB-SubCell"/>
</dbReference>
<comment type="subcellular location">
    <subcellularLocation>
        <location evidence="1">Cell projection</location>
        <location evidence="1">Cilium</location>
    </subcellularLocation>
    <subcellularLocation>
        <location evidence="2">Cytoplasm</location>
        <location evidence="2">Cytoskeleton</location>
    </subcellularLocation>
</comment>
<accession>A0A7S2AZP1</accession>
<evidence type="ECO:0000256" key="1">
    <source>
        <dbReference type="ARBA" id="ARBA00004138"/>
    </source>
</evidence>
<gene>
    <name evidence="8" type="ORF">DSPE1174_LOCUS4506</name>
</gene>
<organism evidence="8">
    <name type="scientific">Octactis speculum</name>
    <dbReference type="NCBI Taxonomy" id="3111310"/>
    <lineage>
        <taxon>Eukaryota</taxon>
        <taxon>Sar</taxon>
        <taxon>Stramenopiles</taxon>
        <taxon>Ochrophyta</taxon>
        <taxon>Dictyochophyceae</taxon>
        <taxon>Dictyochales</taxon>
        <taxon>Dictyochaceae</taxon>
        <taxon>Octactis</taxon>
    </lineage>
</organism>
<evidence type="ECO:0000256" key="6">
    <source>
        <dbReference type="SAM" id="MobiDB-lite"/>
    </source>
</evidence>
<keyword evidence="5" id="KW-0966">Cell projection</keyword>
<dbReference type="Pfam" id="PF13864">
    <property type="entry name" value="Enkurin"/>
    <property type="match status" value="1"/>
</dbReference>
<keyword evidence="3" id="KW-0963">Cytoplasm</keyword>
<dbReference type="EMBL" id="HBGS01008567">
    <property type="protein sequence ID" value="CAD9381997.1"/>
    <property type="molecule type" value="Transcribed_RNA"/>
</dbReference>
<evidence type="ECO:0000313" key="8">
    <source>
        <dbReference type="EMBL" id="CAD9381997.1"/>
    </source>
</evidence>
<evidence type="ECO:0000256" key="3">
    <source>
        <dbReference type="ARBA" id="ARBA00022490"/>
    </source>
</evidence>
<dbReference type="GO" id="GO:0005929">
    <property type="term" value="C:cilium"/>
    <property type="evidence" value="ECO:0007669"/>
    <property type="project" value="UniProtKB-SubCell"/>
</dbReference>
<dbReference type="PROSITE" id="PS51665">
    <property type="entry name" value="ENKURIN"/>
    <property type="match status" value="1"/>
</dbReference>
<feature type="domain" description="Enkurin" evidence="7">
    <location>
        <begin position="156"/>
        <end position="256"/>
    </location>
</feature>
<dbReference type="AlphaFoldDB" id="A0A7S2AZP1"/>
<evidence type="ECO:0000256" key="5">
    <source>
        <dbReference type="ARBA" id="ARBA00023273"/>
    </source>
</evidence>
<protein>
    <recommendedName>
        <fullName evidence="7">Enkurin domain-containing protein</fullName>
    </recommendedName>
</protein>
<dbReference type="InterPro" id="IPR052102">
    <property type="entry name" value="Enkurin_domain-protein"/>
</dbReference>
<sequence>MAANECIFNLVPQELKAIEKSPMYRSKHDPRAPVTNSTLGVKGTTRLHGVGTIVKKNSGTMGRPDRTSAANPNTFLKKKTGPVYEAGGNFMRETSGRKSAVPKKHERPILGQRSAKNFISVNAVEAILKVPGGRKEEDPRYMTKSDFGKKPAYLKQVKEQIQRENELIDQYMENQAGRNRSEAEEELEMMDPHEQEELIIQLKTKWDSVNQSYQKMCHMVTFDTVGKLRRKTELEAELTNLDADIQRLSKGPVYLSK</sequence>
<dbReference type="PANTHER" id="PTHR21490:SF0">
    <property type="entry name" value="ENKURIN"/>
    <property type="match status" value="1"/>
</dbReference>
<dbReference type="GO" id="GO:0005516">
    <property type="term" value="F:calmodulin binding"/>
    <property type="evidence" value="ECO:0007669"/>
    <property type="project" value="TreeGrafter"/>
</dbReference>
<evidence type="ECO:0000256" key="4">
    <source>
        <dbReference type="ARBA" id="ARBA00023212"/>
    </source>
</evidence>
<name>A0A7S2AZP1_9STRA</name>
<keyword evidence="4" id="KW-0206">Cytoskeleton</keyword>
<reference evidence="8" key="1">
    <citation type="submission" date="2021-01" db="EMBL/GenBank/DDBJ databases">
        <authorList>
            <person name="Corre E."/>
            <person name="Pelletier E."/>
            <person name="Niang G."/>
            <person name="Scheremetjew M."/>
            <person name="Finn R."/>
            <person name="Kale V."/>
            <person name="Holt S."/>
            <person name="Cochrane G."/>
            <person name="Meng A."/>
            <person name="Brown T."/>
            <person name="Cohen L."/>
        </authorList>
    </citation>
    <scope>NUCLEOTIDE SEQUENCE</scope>
    <source>
        <strain evidence="8">CCMP1381</strain>
    </source>
</reference>
<dbReference type="InterPro" id="IPR027012">
    <property type="entry name" value="Enkurin_dom"/>
</dbReference>
<proteinExistence type="predicted"/>
<evidence type="ECO:0000256" key="2">
    <source>
        <dbReference type="ARBA" id="ARBA00004245"/>
    </source>
</evidence>
<feature type="region of interest" description="Disordered" evidence="6">
    <location>
        <begin position="23"/>
        <end position="42"/>
    </location>
</feature>
<dbReference type="PANTHER" id="PTHR21490">
    <property type="entry name" value="ENKURIN-RELATED"/>
    <property type="match status" value="1"/>
</dbReference>